<feature type="chain" id="PRO_5001918212" evidence="1">
    <location>
        <begin position="30"/>
        <end position="165"/>
    </location>
</feature>
<gene>
    <name evidence="2" type="ORF">HA49_12250</name>
</gene>
<evidence type="ECO:0000313" key="3">
    <source>
        <dbReference type="Proteomes" id="UP000029577"/>
    </source>
</evidence>
<protein>
    <submittedName>
        <fullName evidence="2">Uncharacterized protein</fullName>
    </submittedName>
</protein>
<dbReference type="RefSeq" id="WP_038020635.1">
    <property type="nucleotide sequence ID" value="NZ_JPKR02000003.1"/>
</dbReference>
<dbReference type="EMBL" id="JPKR02000003">
    <property type="protein sequence ID" value="KGD72976.1"/>
    <property type="molecule type" value="Genomic_DNA"/>
</dbReference>
<evidence type="ECO:0000313" key="2">
    <source>
        <dbReference type="EMBL" id="KGD72976.1"/>
    </source>
</evidence>
<dbReference type="Proteomes" id="UP000029577">
    <property type="component" value="Unassembled WGS sequence"/>
</dbReference>
<reference evidence="2" key="1">
    <citation type="submission" date="2014-12" db="EMBL/GenBank/DDBJ databases">
        <title>The draft genome of the Tatumella morbirosei type strain, LMG23360T isolated from pineapple rot.</title>
        <authorList>
            <person name="Smits T.H."/>
            <person name="Palmer M."/>
            <person name="Venter S.N."/>
            <person name="Duffy B."/>
            <person name="Steenkamp E.T."/>
            <person name="Chan W.Y."/>
            <person name="Coutinho T.A."/>
            <person name="Coetzee M.P."/>
            <person name="De Maayer P."/>
        </authorList>
    </citation>
    <scope>NUCLEOTIDE SEQUENCE [LARGE SCALE GENOMIC DNA]</scope>
    <source>
        <strain evidence="2">LMG 23360</strain>
    </source>
</reference>
<dbReference type="AlphaFoldDB" id="A0A095T7V5"/>
<keyword evidence="1" id="KW-0732">Signal</keyword>
<feature type="signal peptide" evidence="1">
    <location>
        <begin position="1"/>
        <end position="29"/>
    </location>
</feature>
<sequence>MHVITEKFVKLTPLLMTICLGITPLAASAARSDSPSFLGYSLNSRLTLADTDTVMNSNSNTLLTDESLGHYNGVVFVKPRLPGSPFKQPHVLLSDGRVVQVMGSDDFDTPTQCQSTLQKEYSQLISSFGPATIQEPQLKQWKNSAAGYQLVIQCQGGSLLGTFSL</sequence>
<keyword evidence="3" id="KW-1185">Reference proteome</keyword>
<organism evidence="2 3">
    <name type="scientific">Tatumella morbirosei</name>
    <dbReference type="NCBI Taxonomy" id="642227"/>
    <lineage>
        <taxon>Bacteria</taxon>
        <taxon>Pseudomonadati</taxon>
        <taxon>Pseudomonadota</taxon>
        <taxon>Gammaproteobacteria</taxon>
        <taxon>Enterobacterales</taxon>
        <taxon>Erwiniaceae</taxon>
        <taxon>Tatumella</taxon>
    </lineage>
</organism>
<accession>A0A095T7V5</accession>
<proteinExistence type="predicted"/>
<name>A0A095T7V5_9GAMM</name>
<evidence type="ECO:0000256" key="1">
    <source>
        <dbReference type="SAM" id="SignalP"/>
    </source>
</evidence>
<dbReference type="OrthoDB" id="9920550at2"/>
<comment type="caution">
    <text evidence="2">The sequence shown here is derived from an EMBL/GenBank/DDBJ whole genome shotgun (WGS) entry which is preliminary data.</text>
</comment>